<evidence type="ECO:0000313" key="3">
    <source>
        <dbReference type="Proteomes" id="UP000318946"/>
    </source>
</evidence>
<dbReference type="AlphaFoldDB" id="A0A4Y1WSA5"/>
<dbReference type="GO" id="GO:0004497">
    <property type="term" value="F:monooxygenase activity"/>
    <property type="evidence" value="ECO:0007669"/>
    <property type="project" value="UniProtKB-KW"/>
</dbReference>
<dbReference type="PANTHER" id="PTHR37811">
    <property type="entry name" value="BLL5343 PROTEIN"/>
    <property type="match status" value="1"/>
</dbReference>
<reference evidence="3" key="1">
    <citation type="submission" date="2019-06" db="EMBL/GenBank/DDBJ databases">
        <title>Alistipes onderdonkii subsp. vulgaris subsp. nov., Alistipes dispar sp. nov. and Alistipes communis sp. nov., isolated from human faeces, and creation of Alistipes onderdonkii subsp. onderdonkii subsp. nov.</title>
        <authorList>
            <person name="Sakamoto M."/>
            <person name="Ikeyama N."/>
            <person name="Ogata Y."/>
            <person name="Suda W."/>
            <person name="Iino T."/>
            <person name="Hattori M."/>
            <person name="Ohkuma M."/>
        </authorList>
    </citation>
    <scope>NUCLEOTIDE SEQUENCE [LARGE SCALE GENOMIC DNA]</scope>
    <source>
        <strain evidence="3">5CBH24</strain>
    </source>
</reference>
<feature type="domain" description="ABM" evidence="1">
    <location>
        <begin position="12"/>
        <end position="85"/>
    </location>
</feature>
<keyword evidence="3" id="KW-1185">Reference proteome</keyword>
<dbReference type="Pfam" id="PF03992">
    <property type="entry name" value="ABM"/>
    <property type="match status" value="1"/>
</dbReference>
<dbReference type="SUPFAM" id="SSF54909">
    <property type="entry name" value="Dimeric alpha+beta barrel"/>
    <property type="match status" value="1"/>
</dbReference>
<protein>
    <submittedName>
        <fullName evidence="2">Antibiotic biosynthesis monooxygenase</fullName>
    </submittedName>
</protein>
<sequence length="125" mass="14094">MTNINRKAMANVIVLFEVTLKEGHSDAYLAAAAALKQELVQTDGFLGAERFTSLASPGKLLSKSEWHDEQSVAKWRNTLRHRMAQTQGRLNDFADYKITVATPVRCYTLSSRDEAPNDSNRYFNL</sequence>
<gene>
    <name evidence="2" type="ORF">A5CBH24_09080</name>
</gene>
<dbReference type="PANTHER" id="PTHR37811:SF2">
    <property type="entry name" value="ABM DOMAIN-CONTAINING PROTEIN"/>
    <property type="match status" value="1"/>
</dbReference>
<dbReference type="Gene3D" id="3.30.70.100">
    <property type="match status" value="1"/>
</dbReference>
<evidence type="ECO:0000259" key="1">
    <source>
        <dbReference type="Pfam" id="PF03992"/>
    </source>
</evidence>
<keyword evidence="2" id="KW-0560">Oxidoreductase</keyword>
<accession>A0A4Y1WSA5</accession>
<dbReference type="Proteomes" id="UP000318946">
    <property type="component" value="Chromosome"/>
</dbReference>
<dbReference type="EMBL" id="AP019735">
    <property type="protein sequence ID" value="BBL03595.1"/>
    <property type="molecule type" value="Genomic_DNA"/>
</dbReference>
<name>A0A4Y1WSA5_9BACT</name>
<dbReference type="InterPro" id="IPR052936">
    <property type="entry name" value="Jasmonate_Hydroxylase-like"/>
</dbReference>
<dbReference type="InterPro" id="IPR011008">
    <property type="entry name" value="Dimeric_a/b-barrel"/>
</dbReference>
<dbReference type="InterPro" id="IPR007138">
    <property type="entry name" value="ABM_dom"/>
</dbReference>
<proteinExistence type="predicted"/>
<organism evidence="2 3">
    <name type="scientific">Alistipes communis</name>
    <dbReference type="NCBI Taxonomy" id="2585118"/>
    <lineage>
        <taxon>Bacteria</taxon>
        <taxon>Pseudomonadati</taxon>
        <taxon>Bacteroidota</taxon>
        <taxon>Bacteroidia</taxon>
        <taxon>Bacteroidales</taxon>
        <taxon>Rikenellaceae</taxon>
        <taxon>Alistipes</taxon>
    </lineage>
</organism>
<evidence type="ECO:0000313" key="2">
    <source>
        <dbReference type="EMBL" id="BBL03595.1"/>
    </source>
</evidence>
<keyword evidence="2" id="KW-0503">Monooxygenase</keyword>
<dbReference type="KEGG" id="acou:A5CBH24_09080"/>